<evidence type="ECO:0000256" key="1">
    <source>
        <dbReference type="ARBA" id="ARBA00007102"/>
    </source>
</evidence>
<feature type="domain" description="Small ribosomal subunit protein uS10" evidence="4">
    <location>
        <begin position="40"/>
        <end position="137"/>
    </location>
</feature>
<dbReference type="GO" id="GO:1990904">
    <property type="term" value="C:ribonucleoprotein complex"/>
    <property type="evidence" value="ECO:0007669"/>
    <property type="project" value="UniProtKB-KW"/>
</dbReference>
<dbReference type="EMBL" id="JADGKB010000032">
    <property type="protein sequence ID" value="KAJ3257992.1"/>
    <property type="molecule type" value="Genomic_DNA"/>
</dbReference>
<dbReference type="GO" id="GO:0005840">
    <property type="term" value="C:ribosome"/>
    <property type="evidence" value="ECO:0007669"/>
    <property type="project" value="UniProtKB-KW"/>
</dbReference>
<comment type="caution">
    <text evidence="5">The sequence shown here is derived from an EMBL/GenBank/DDBJ whole genome shotgun (WGS) entry which is preliminary data.</text>
</comment>
<dbReference type="SUPFAM" id="SSF54999">
    <property type="entry name" value="Ribosomal protein S10"/>
    <property type="match status" value="1"/>
</dbReference>
<dbReference type="PANTHER" id="PTHR11700">
    <property type="entry name" value="30S RIBOSOMAL PROTEIN S10 FAMILY MEMBER"/>
    <property type="match status" value="1"/>
</dbReference>
<comment type="similarity">
    <text evidence="1">Belongs to the universal ribosomal protein uS10 family.</text>
</comment>
<dbReference type="InterPro" id="IPR036838">
    <property type="entry name" value="Ribosomal_uS10_dom_sf"/>
</dbReference>
<keyword evidence="3" id="KW-0687">Ribonucleoprotein</keyword>
<evidence type="ECO:0000256" key="3">
    <source>
        <dbReference type="ARBA" id="ARBA00023274"/>
    </source>
</evidence>
<evidence type="ECO:0000313" key="5">
    <source>
        <dbReference type="EMBL" id="KAJ3257992.1"/>
    </source>
</evidence>
<organism evidence="5 6">
    <name type="scientific">Boothiomyces macroporosus</name>
    <dbReference type="NCBI Taxonomy" id="261099"/>
    <lineage>
        <taxon>Eukaryota</taxon>
        <taxon>Fungi</taxon>
        <taxon>Fungi incertae sedis</taxon>
        <taxon>Chytridiomycota</taxon>
        <taxon>Chytridiomycota incertae sedis</taxon>
        <taxon>Chytridiomycetes</taxon>
        <taxon>Rhizophydiales</taxon>
        <taxon>Terramycetaceae</taxon>
        <taxon>Boothiomyces</taxon>
    </lineage>
</organism>
<dbReference type="Gene3D" id="3.30.70.600">
    <property type="entry name" value="Ribosomal protein S10 domain"/>
    <property type="match status" value="1"/>
</dbReference>
<name>A0AAD5Y4A7_9FUNG</name>
<dbReference type="HAMAP" id="MF_00508">
    <property type="entry name" value="Ribosomal_uS10"/>
    <property type="match status" value="1"/>
</dbReference>
<reference evidence="5" key="1">
    <citation type="submission" date="2020-05" db="EMBL/GenBank/DDBJ databases">
        <title>Phylogenomic resolution of chytrid fungi.</title>
        <authorList>
            <person name="Stajich J.E."/>
            <person name="Amses K."/>
            <person name="Simmons R."/>
            <person name="Seto K."/>
            <person name="Myers J."/>
            <person name="Bonds A."/>
            <person name="Quandt C.A."/>
            <person name="Barry K."/>
            <person name="Liu P."/>
            <person name="Grigoriev I."/>
            <person name="Longcore J.E."/>
            <person name="James T.Y."/>
        </authorList>
    </citation>
    <scope>NUCLEOTIDE SEQUENCE</scope>
    <source>
        <strain evidence="5">PLAUS21</strain>
    </source>
</reference>
<dbReference type="SMART" id="SM01403">
    <property type="entry name" value="Ribosomal_S10"/>
    <property type="match status" value="1"/>
</dbReference>
<accession>A0AAD5Y4A7</accession>
<keyword evidence="6" id="KW-1185">Reference proteome</keyword>
<protein>
    <submittedName>
        <fullName evidence="5">Mitochondrial 37S ribosomal protein rsm10</fullName>
    </submittedName>
</protein>
<dbReference type="Pfam" id="PF00338">
    <property type="entry name" value="Ribosomal_S10"/>
    <property type="match status" value="1"/>
</dbReference>
<dbReference type="InterPro" id="IPR027486">
    <property type="entry name" value="Ribosomal_uS10_dom"/>
</dbReference>
<keyword evidence="2 5" id="KW-0689">Ribosomal protein</keyword>
<sequence length="175" mass="20763">MFWRSFLRKNAYTLENLKISDIQLQQIQPPPKTHSHLVCNMILSGYMPDHVDFVSFFARYSAHQMSMPTSEVIHLPTKIKKWTVMKGPFVHAKSKQVFERKTYKRLIQVFDSNPESLKEWINYVNENLPAGIDLETERFERKSLSYVDSLPDEARDPYETKVRENVEKYLKEFSK</sequence>
<evidence type="ECO:0000256" key="2">
    <source>
        <dbReference type="ARBA" id="ARBA00022980"/>
    </source>
</evidence>
<evidence type="ECO:0000259" key="4">
    <source>
        <dbReference type="SMART" id="SM01403"/>
    </source>
</evidence>
<gene>
    <name evidence="5" type="primary">RSM10</name>
    <name evidence="5" type="ORF">HK103_004126</name>
</gene>
<proteinExistence type="inferred from homology"/>
<dbReference type="InterPro" id="IPR001848">
    <property type="entry name" value="Ribosomal_uS10"/>
</dbReference>
<dbReference type="GO" id="GO:0006412">
    <property type="term" value="P:translation"/>
    <property type="evidence" value="ECO:0007669"/>
    <property type="project" value="InterPro"/>
</dbReference>
<dbReference type="Proteomes" id="UP001210925">
    <property type="component" value="Unassembled WGS sequence"/>
</dbReference>
<dbReference type="AlphaFoldDB" id="A0AAD5Y4A7"/>
<dbReference type="GO" id="GO:0003735">
    <property type="term" value="F:structural constituent of ribosome"/>
    <property type="evidence" value="ECO:0007669"/>
    <property type="project" value="InterPro"/>
</dbReference>
<dbReference type="PRINTS" id="PR00971">
    <property type="entry name" value="RIBOSOMALS10"/>
</dbReference>
<evidence type="ECO:0000313" key="6">
    <source>
        <dbReference type="Proteomes" id="UP001210925"/>
    </source>
</evidence>